<reference evidence="3" key="1">
    <citation type="submission" date="2022-11" db="UniProtKB">
        <authorList>
            <consortium name="WormBaseParasite"/>
        </authorList>
    </citation>
    <scope>IDENTIFICATION</scope>
</reference>
<dbReference type="AlphaFoldDB" id="A0A915E079"/>
<name>A0A915E079_9BILA</name>
<accession>A0A915E079</accession>
<keyword evidence="2" id="KW-1185">Reference proteome</keyword>
<evidence type="ECO:0000256" key="1">
    <source>
        <dbReference type="SAM" id="Phobius"/>
    </source>
</evidence>
<dbReference type="WBParaSite" id="jg2532">
    <property type="protein sequence ID" value="jg2532"/>
    <property type="gene ID" value="jg2532"/>
</dbReference>
<keyword evidence="1" id="KW-1133">Transmembrane helix</keyword>
<keyword evidence="1" id="KW-0472">Membrane</keyword>
<proteinExistence type="predicted"/>
<sequence>MKKDLLLMWRNKLQTLFELVLPSLYVVFIFVYFNPKESDLGKDVNFEGMPIYGNSTDLHQHSANIPSIGALGDVAYFSNNEIGHSLIDLMQNSYGQDVTFSKFDDFEAMISSIQKKYARHSYVAAIHMQSIQRDPAQLQYTFYLPENNGHDAQSLNSSLENFWLKGMSDSISTDVDLTFPTNPNYYYSGYLSLQLSLEKTFLEKVMNKSMDHVVLQRMPALSKNKALFVSMYGSSNVTSVILSMKKRMELRHICSQWDLSNRFLWFSPHFWIDQDCDSTFHRFNWIFDAYAAHQHFSLDFSVPFVRPECSAIGHPHISHL</sequence>
<evidence type="ECO:0000313" key="3">
    <source>
        <dbReference type="WBParaSite" id="jg2532"/>
    </source>
</evidence>
<evidence type="ECO:0000313" key="2">
    <source>
        <dbReference type="Proteomes" id="UP000887574"/>
    </source>
</evidence>
<organism evidence="2 3">
    <name type="scientific">Ditylenchus dipsaci</name>
    <dbReference type="NCBI Taxonomy" id="166011"/>
    <lineage>
        <taxon>Eukaryota</taxon>
        <taxon>Metazoa</taxon>
        <taxon>Ecdysozoa</taxon>
        <taxon>Nematoda</taxon>
        <taxon>Chromadorea</taxon>
        <taxon>Rhabditida</taxon>
        <taxon>Tylenchina</taxon>
        <taxon>Tylenchomorpha</taxon>
        <taxon>Sphaerularioidea</taxon>
        <taxon>Anguinidae</taxon>
        <taxon>Anguininae</taxon>
        <taxon>Ditylenchus</taxon>
    </lineage>
</organism>
<protein>
    <submittedName>
        <fullName evidence="3">Uncharacterized protein</fullName>
    </submittedName>
</protein>
<keyword evidence="1" id="KW-0812">Transmembrane</keyword>
<dbReference type="Proteomes" id="UP000887574">
    <property type="component" value="Unplaced"/>
</dbReference>
<feature type="transmembrane region" description="Helical" evidence="1">
    <location>
        <begin position="12"/>
        <end position="33"/>
    </location>
</feature>